<organism evidence="2 3">
    <name type="scientific">Aquabacterium soli</name>
    <dbReference type="NCBI Taxonomy" id="2493092"/>
    <lineage>
        <taxon>Bacteria</taxon>
        <taxon>Pseudomonadati</taxon>
        <taxon>Pseudomonadota</taxon>
        <taxon>Betaproteobacteria</taxon>
        <taxon>Burkholderiales</taxon>
        <taxon>Aquabacterium</taxon>
    </lineage>
</organism>
<gene>
    <name evidence="2" type="ORF">EIP75_01505</name>
</gene>
<dbReference type="Pfam" id="PF15887">
    <property type="entry name" value="Peptidase_Mx"/>
    <property type="match status" value="1"/>
</dbReference>
<evidence type="ECO:0000259" key="1">
    <source>
        <dbReference type="Pfam" id="PF10005"/>
    </source>
</evidence>
<sequence>MRTFRCDHCDSPVYFENPRCVACGHTLAFLPDQFRLAALERSDDGLWRVAAQEQADGQADAPAYRLCHHYVSTDTCNWAVEAADTNELCVSCRLTREIPDLSLEGRQGALYKMELAKRRLVFNLRELGLPLFEHETINPLYFSFLENLPEQNCRIMTGHDNGHITINLAEANDVERVKARTEMGEPYRTVLGHFRHEIGHFYWDELVAPHEARLQAFRELFGDEREDYAQALQRHYEQPDLNWGEKHISAYASAHAWEGWAETWAHYMHMRAMIETADDFADSVRLPGQDPKAARKARQDALLLDRWPDFNDLILRWMRLGLALNALNRSMGMDDVYPFTLSETVRQKLRFVHDTVRESAIMA</sequence>
<dbReference type="Proteomes" id="UP000269265">
    <property type="component" value="Unassembled WGS sequence"/>
</dbReference>
<dbReference type="PIRSF" id="PIRSF012641">
    <property type="entry name" value="UCP012641"/>
    <property type="match status" value="1"/>
</dbReference>
<dbReference type="AlphaFoldDB" id="A0A3R8SAT9"/>
<comment type="caution">
    <text evidence="2">The sequence shown here is derived from an EMBL/GenBank/DDBJ whole genome shotgun (WGS) entry which is preliminary data.</text>
</comment>
<dbReference type="EMBL" id="RSED01000001">
    <property type="protein sequence ID" value="RRS06287.1"/>
    <property type="molecule type" value="Genomic_DNA"/>
</dbReference>
<dbReference type="OrthoDB" id="256753at2"/>
<protein>
    <recommendedName>
        <fullName evidence="1">Zinc-ribbon domain-containing protein</fullName>
    </recommendedName>
</protein>
<dbReference type="Pfam" id="PF10005">
    <property type="entry name" value="Zn_ribbon_DZR_6"/>
    <property type="match status" value="1"/>
</dbReference>
<evidence type="ECO:0000313" key="2">
    <source>
        <dbReference type="EMBL" id="RRS06287.1"/>
    </source>
</evidence>
<reference evidence="2 3" key="1">
    <citation type="submission" date="2018-12" db="EMBL/GenBank/DDBJ databases">
        <title>The whole draft genome of Aquabacterium sp. SJQ9.</title>
        <authorList>
            <person name="Sun L."/>
            <person name="Gao X."/>
            <person name="Chen W."/>
            <person name="Huang K."/>
        </authorList>
    </citation>
    <scope>NUCLEOTIDE SEQUENCE [LARGE SCALE GENOMIC DNA]</scope>
    <source>
        <strain evidence="2 3">SJQ9</strain>
    </source>
</reference>
<accession>A0A3R8SAT9</accession>
<keyword evidence="3" id="KW-1185">Reference proteome</keyword>
<feature type="domain" description="Zinc-ribbon" evidence="1">
    <location>
        <begin position="4"/>
        <end position="102"/>
    </location>
</feature>
<dbReference type="InterPro" id="IPR031321">
    <property type="entry name" value="UCP012641"/>
</dbReference>
<dbReference type="RefSeq" id="WP_125241430.1">
    <property type="nucleotide sequence ID" value="NZ_RSED01000001.1"/>
</dbReference>
<dbReference type="Gene3D" id="3.40.390.70">
    <property type="match status" value="1"/>
</dbReference>
<proteinExistence type="predicted"/>
<dbReference type="InterPro" id="IPR011201">
    <property type="entry name" value="Zinc-ribbon_6_bact"/>
</dbReference>
<name>A0A3R8SAT9_9BURK</name>
<evidence type="ECO:0000313" key="3">
    <source>
        <dbReference type="Proteomes" id="UP000269265"/>
    </source>
</evidence>